<proteinExistence type="predicted"/>
<dbReference type="Proteomes" id="UP000265520">
    <property type="component" value="Unassembled WGS sequence"/>
</dbReference>
<feature type="non-terminal residue" evidence="2">
    <location>
        <position position="1"/>
    </location>
</feature>
<organism evidence="2 3">
    <name type="scientific">Trifolium medium</name>
    <dbReference type="NCBI Taxonomy" id="97028"/>
    <lineage>
        <taxon>Eukaryota</taxon>
        <taxon>Viridiplantae</taxon>
        <taxon>Streptophyta</taxon>
        <taxon>Embryophyta</taxon>
        <taxon>Tracheophyta</taxon>
        <taxon>Spermatophyta</taxon>
        <taxon>Magnoliopsida</taxon>
        <taxon>eudicotyledons</taxon>
        <taxon>Gunneridae</taxon>
        <taxon>Pentapetalae</taxon>
        <taxon>rosids</taxon>
        <taxon>fabids</taxon>
        <taxon>Fabales</taxon>
        <taxon>Fabaceae</taxon>
        <taxon>Papilionoideae</taxon>
        <taxon>50 kb inversion clade</taxon>
        <taxon>NPAAA clade</taxon>
        <taxon>Hologalegina</taxon>
        <taxon>IRL clade</taxon>
        <taxon>Trifolieae</taxon>
        <taxon>Trifolium</taxon>
    </lineage>
</organism>
<gene>
    <name evidence="2" type="ORF">A2U01_0005542</name>
</gene>
<protein>
    <submittedName>
        <fullName evidence="2">Gag-pol polyprotein</fullName>
    </submittedName>
</protein>
<dbReference type="EMBL" id="LXQA010007250">
    <property type="protein sequence ID" value="MCH84707.1"/>
    <property type="molecule type" value="Genomic_DNA"/>
</dbReference>
<evidence type="ECO:0000313" key="2">
    <source>
        <dbReference type="EMBL" id="MCH84707.1"/>
    </source>
</evidence>
<reference evidence="2 3" key="1">
    <citation type="journal article" date="2018" name="Front. Plant Sci.">
        <title>Red Clover (Trifolium pratense) and Zigzag Clover (T. medium) - A Picture of Genomic Similarities and Differences.</title>
        <authorList>
            <person name="Dluhosova J."/>
            <person name="Istvanek J."/>
            <person name="Nedelnik J."/>
            <person name="Repkova J."/>
        </authorList>
    </citation>
    <scope>NUCLEOTIDE SEQUENCE [LARGE SCALE GENOMIC DNA]</scope>
    <source>
        <strain evidence="3">cv. 10/8</strain>
        <tissue evidence="2">Leaf</tissue>
    </source>
</reference>
<accession>A0A392MB19</accession>
<evidence type="ECO:0000259" key="1">
    <source>
        <dbReference type="Pfam" id="PF22936"/>
    </source>
</evidence>
<feature type="domain" description="Retrovirus-related Pol polyprotein from transposon TNT 1-94-like beta-barrel" evidence="1">
    <location>
        <begin position="65"/>
        <end position="140"/>
    </location>
</feature>
<keyword evidence="3" id="KW-1185">Reference proteome</keyword>
<dbReference type="InterPro" id="IPR054722">
    <property type="entry name" value="PolX-like_BBD"/>
</dbReference>
<dbReference type="Pfam" id="PF22936">
    <property type="entry name" value="Pol_BBD"/>
    <property type="match status" value="1"/>
</dbReference>
<sequence>GHIRPFCYKLYGYPKRTSQPKIDPIVASTQKEWKPKSEDVITTSKSDDTCLIAHTSFRASSREDWYFESGCSRHMTGVDKILVNLKSYSTSFVTFGDGAKGEIVGIGKLINSDLPKLDNVLLVKGLTANLISISQLCDQGMKVNFTKSECLVTDDKGDLLMRGVRSKDNCYLWVPQEEATYPPT</sequence>
<comment type="caution">
    <text evidence="2">The sequence shown here is derived from an EMBL/GenBank/DDBJ whole genome shotgun (WGS) entry which is preliminary data.</text>
</comment>
<evidence type="ECO:0000313" key="3">
    <source>
        <dbReference type="Proteomes" id="UP000265520"/>
    </source>
</evidence>
<name>A0A392MB19_9FABA</name>
<dbReference type="AlphaFoldDB" id="A0A392MB19"/>